<protein>
    <submittedName>
        <fullName evidence="11">D-xylose ABC transporter ATP-binding protein</fullName>
    </submittedName>
</protein>
<dbReference type="InterPro" id="IPR027417">
    <property type="entry name" value="P-loop_NTPase"/>
</dbReference>
<dbReference type="InterPro" id="IPR003593">
    <property type="entry name" value="AAA+_ATPase"/>
</dbReference>
<evidence type="ECO:0000256" key="8">
    <source>
        <dbReference type="ARBA" id="ARBA00022967"/>
    </source>
</evidence>
<dbReference type="FunFam" id="3.40.50.300:FF:000127">
    <property type="entry name" value="Ribose import ATP-binding protein RbsA"/>
    <property type="match status" value="1"/>
</dbReference>
<dbReference type="SUPFAM" id="SSF52540">
    <property type="entry name" value="P-loop containing nucleoside triphosphate hydrolases"/>
    <property type="match status" value="2"/>
</dbReference>
<evidence type="ECO:0000256" key="4">
    <source>
        <dbReference type="ARBA" id="ARBA00022597"/>
    </source>
</evidence>
<dbReference type="Proteomes" id="UP000234335">
    <property type="component" value="Unassembled WGS sequence"/>
</dbReference>
<dbReference type="InterPro" id="IPR003439">
    <property type="entry name" value="ABC_transporter-like_ATP-bd"/>
</dbReference>
<dbReference type="EMBL" id="PKGS01000001">
    <property type="protein sequence ID" value="PKZ17441.1"/>
    <property type="molecule type" value="Genomic_DNA"/>
</dbReference>
<keyword evidence="4" id="KW-0762">Sugar transport</keyword>
<dbReference type="RefSeq" id="WP_101539601.1">
    <property type="nucleotide sequence ID" value="NZ_CALTZC010000017.1"/>
</dbReference>
<dbReference type="GO" id="GO:0005524">
    <property type="term" value="F:ATP binding"/>
    <property type="evidence" value="ECO:0007669"/>
    <property type="project" value="UniProtKB-KW"/>
</dbReference>
<feature type="domain" description="ABC transporter" evidence="10">
    <location>
        <begin position="248"/>
        <end position="492"/>
    </location>
</feature>
<dbReference type="CDD" id="cd03216">
    <property type="entry name" value="ABC_Carb_Monos_I"/>
    <property type="match status" value="1"/>
</dbReference>
<dbReference type="CDD" id="cd03215">
    <property type="entry name" value="ABC_Carb_Monos_II"/>
    <property type="match status" value="1"/>
</dbReference>
<dbReference type="InterPro" id="IPR050107">
    <property type="entry name" value="ABC_carbohydrate_import_ATPase"/>
</dbReference>
<keyword evidence="6" id="KW-0547">Nucleotide-binding</keyword>
<evidence type="ECO:0000256" key="3">
    <source>
        <dbReference type="ARBA" id="ARBA00022475"/>
    </source>
</evidence>
<evidence type="ECO:0000256" key="5">
    <source>
        <dbReference type="ARBA" id="ARBA00022737"/>
    </source>
</evidence>
<organism evidence="11 12">
    <name type="scientific">Anaerococcus octavius</name>
    <dbReference type="NCBI Taxonomy" id="54007"/>
    <lineage>
        <taxon>Bacteria</taxon>
        <taxon>Bacillati</taxon>
        <taxon>Bacillota</taxon>
        <taxon>Tissierellia</taxon>
        <taxon>Tissierellales</taxon>
        <taxon>Peptoniphilaceae</taxon>
        <taxon>Anaerococcus</taxon>
    </lineage>
</organism>
<dbReference type="Pfam" id="PF00005">
    <property type="entry name" value="ABC_tran"/>
    <property type="match status" value="2"/>
</dbReference>
<keyword evidence="9" id="KW-0472">Membrane</keyword>
<keyword evidence="5" id="KW-0677">Repeat</keyword>
<dbReference type="Gene3D" id="3.40.50.300">
    <property type="entry name" value="P-loop containing nucleotide triphosphate hydrolases"/>
    <property type="match status" value="2"/>
</dbReference>
<comment type="subcellular location">
    <subcellularLocation>
        <location evidence="1">Cell membrane</location>
        <topology evidence="1">Peripheral membrane protein</topology>
    </subcellularLocation>
</comment>
<sequence length="493" mass="55295">MIIEMKDIYKSFGKNDVLKGVDFNLGQGEIHALVGENGAGKSTLMNILSGVLNKDSGKILIDGKEVDIIDTNVAKEYGISFIHQELSDWPELSVMDNIFMNNELGKGLFLDKKTMREKCVDLLDRFDLNINPDTKVSNLSVGQRQMMEIAKANLNKVKVLILDEPTSALTNNEIEKLFQLINKLRDEDVSMIYISHRMEEIFALTDKITVMRDGKSVAVMNTSETSEKEVVSHMVGRDIGDFYPEMDAEVSDVKIELKNFSREGYFEDINIAAKKGEVLGISGLMGAGRTEIMRAVYGLDPKDSGEIYIDGKKVEITKPIEAINNKIGFVTENRQEEGLVLDESIRENISLLNFNKFKNKLFLDRKREKDLSNSLVDSFRVKTQSTESKVRDLSGGNQQKVVFAKWYAIGPEILILDEPTKGVDVGAKREIYDLIKQLTHKGVCIILISSDLPELLSLSDRIYVIHEGKVNGELLREEADQEKVMTLATGGNL</sequence>
<dbReference type="SMART" id="SM00382">
    <property type="entry name" value="AAA"/>
    <property type="match status" value="2"/>
</dbReference>
<evidence type="ECO:0000259" key="10">
    <source>
        <dbReference type="PROSITE" id="PS50893"/>
    </source>
</evidence>
<dbReference type="PROSITE" id="PS00211">
    <property type="entry name" value="ABC_TRANSPORTER_1"/>
    <property type="match status" value="1"/>
</dbReference>
<keyword evidence="12" id="KW-1185">Reference proteome</keyword>
<name>A0A2I1MBC5_9FIRM</name>
<evidence type="ECO:0000313" key="12">
    <source>
        <dbReference type="Proteomes" id="UP000234335"/>
    </source>
</evidence>
<evidence type="ECO:0000256" key="9">
    <source>
        <dbReference type="ARBA" id="ARBA00023136"/>
    </source>
</evidence>
<dbReference type="GO" id="GO:0016887">
    <property type="term" value="F:ATP hydrolysis activity"/>
    <property type="evidence" value="ECO:0007669"/>
    <property type="project" value="InterPro"/>
</dbReference>
<dbReference type="GO" id="GO:0005886">
    <property type="term" value="C:plasma membrane"/>
    <property type="evidence" value="ECO:0007669"/>
    <property type="project" value="UniProtKB-SubCell"/>
</dbReference>
<feature type="domain" description="ABC transporter" evidence="10">
    <location>
        <begin position="3"/>
        <end position="238"/>
    </location>
</feature>
<gene>
    <name evidence="11" type="ORF">CYJ34_01660</name>
</gene>
<dbReference type="PANTHER" id="PTHR43790:SF3">
    <property type="entry name" value="D-ALLOSE IMPORT ATP-BINDING PROTEIN ALSA-RELATED"/>
    <property type="match status" value="1"/>
</dbReference>
<dbReference type="PROSITE" id="PS50893">
    <property type="entry name" value="ABC_TRANSPORTER_2"/>
    <property type="match status" value="2"/>
</dbReference>
<reference evidence="11 12" key="1">
    <citation type="submission" date="2017-12" db="EMBL/GenBank/DDBJ databases">
        <title>Phylogenetic diversity of female urinary microbiome.</title>
        <authorList>
            <person name="Thomas-White K."/>
            <person name="Wolfe A.J."/>
        </authorList>
    </citation>
    <scope>NUCLEOTIDE SEQUENCE [LARGE SCALE GENOMIC DNA]</scope>
    <source>
        <strain evidence="11 12">UMB0119</strain>
    </source>
</reference>
<dbReference type="InterPro" id="IPR017871">
    <property type="entry name" value="ABC_transporter-like_CS"/>
</dbReference>
<keyword evidence="3" id="KW-1003">Cell membrane</keyword>
<keyword evidence="8" id="KW-1278">Translocase</keyword>
<evidence type="ECO:0000256" key="6">
    <source>
        <dbReference type="ARBA" id="ARBA00022741"/>
    </source>
</evidence>
<accession>A0A2I1MBC5</accession>
<proteinExistence type="predicted"/>
<evidence type="ECO:0000256" key="1">
    <source>
        <dbReference type="ARBA" id="ARBA00004202"/>
    </source>
</evidence>
<evidence type="ECO:0000256" key="2">
    <source>
        <dbReference type="ARBA" id="ARBA00022448"/>
    </source>
</evidence>
<keyword evidence="2" id="KW-0813">Transport</keyword>
<dbReference type="PANTHER" id="PTHR43790">
    <property type="entry name" value="CARBOHYDRATE TRANSPORT ATP-BINDING PROTEIN MG119-RELATED"/>
    <property type="match status" value="1"/>
</dbReference>
<keyword evidence="7 11" id="KW-0067">ATP-binding</keyword>
<dbReference type="AlphaFoldDB" id="A0A2I1MBC5"/>
<comment type="caution">
    <text evidence="11">The sequence shown here is derived from an EMBL/GenBank/DDBJ whole genome shotgun (WGS) entry which is preliminary data.</text>
</comment>
<evidence type="ECO:0000256" key="7">
    <source>
        <dbReference type="ARBA" id="ARBA00022840"/>
    </source>
</evidence>
<evidence type="ECO:0000313" key="11">
    <source>
        <dbReference type="EMBL" id="PKZ17441.1"/>
    </source>
</evidence>